<gene>
    <name evidence="2" type="ORF">DDE74_35830</name>
</gene>
<accession>A0A3Q9KEM5</accession>
<reference evidence="2 3" key="1">
    <citation type="submission" date="2018-04" db="EMBL/GenBank/DDBJ databases">
        <title>Complete genome sequences of Streptomyces lydicus strain WYEC and characterization of antagonistic properties of biological control agents.</title>
        <authorList>
            <person name="Mariita R.M."/>
            <person name="Sello J.K."/>
        </authorList>
    </citation>
    <scope>NUCLEOTIDE SEQUENCE [LARGE SCALE GENOMIC DNA]</scope>
    <source>
        <strain evidence="2 3">WYEC 108</strain>
    </source>
</reference>
<evidence type="ECO:0000313" key="2">
    <source>
        <dbReference type="EMBL" id="AZS75554.1"/>
    </source>
</evidence>
<evidence type="ECO:0008006" key="4">
    <source>
        <dbReference type="Google" id="ProtNLM"/>
    </source>
</evidence>
<organism evidence="2 3">
    <name type="scientific">Streptomyces lydicus</name>
    <dbReference type="NCBI Taxonomy" id="47763"/>
    <lineage>
        <taxon>Bacteria</taxon>
        <taxon>Bacillati</taxon>
        <taxon>Actinomycetota</taxon>
        <taxon>Actinomycetes</taxon>
        <taxon>Kitasatosporales</taxon>
        <taxon>Streptomycetaceae</taxon>
        <taxon>Streptomyces</taxon>
    </lineage>
</organism>
<proteinExistence type="predicted"/>
<dbReference type="EMBL" id="CP029042">
    <property type="protein sequence ID" value="AZS75554.1"/>
    <property type="molecule type" value="Genomic_DNA"/>
</dbReference>
<dbReference type="Pfam" id="PF19379">
    <property type="entry name" value="DUF5954"/>
    <property type="match status" value="1"/>
</dbReference>
<sequence length="338" mass="37937">MADDWKRQIDRLHEGLVRRDDPTEWVTEADAVDASYRYPHLALRGPVFGLAAQDPQTGAEWRLLRPATSGMPQEARDSLNSLLWFKAKDDTDDPAVRRELLAAVAVLEREPVDEMTVLGVRYRVVRGDEFARSGERGLEPPRPTDPEPADRSWDGRQETPSPDLGFALTPGKEDGVMVGAMKLALQGFSYSGSRFPAEVRRDSARALTSHPDIVLLPVGFGVVERRGLGWRPHGTLMPTPHDARRLLFDGMAEYWPLLHKFSDRERTRHAQAAETFKAAGRADEARVGDTLYRICRIERMLRSGPDGPEPPRPSDLDDEGPTKIHPTMDEDGTIRYDD</sequence>
<protein>
    <recommendedName>
        <fullName evidence="4">LigA protein</fullName>
    </recommendedName>
</protein>
<dbReference type="InterPro" id="IPR045998">
    <property type="entry name" value="DUF5954"/>
</dbReference>
<evidence type="ECO:0000313" key="3">
    <source>
        <dbReference type="Proteomes" id="UP000275579"/>
    </source>
</evidence>
<feature type="compositionally biased region" description="Basic and acidic residues" evidence="1">
    <location>
        <begin position="133"/>
        <end position="157"/>
    </location>
</feature>
<name>A0A3Q9KEM5_9ACTN</name>
<dbReference type="Proteomes" id="UP000275579">
    <property type="component" value="Chromosome"/>
</dbReference>
<feature type="compositionally biased region" description="Basic and acidic residues" evidence="1">
    <location>
        <begin position="312"/>
        <end position="338"/>
    </location>
</feature>
<dbReference type="RefSeq" id="WP_127154297.1">
    <property type="nucleotide sequence ID" value="NZ_CP029042.1"/>
</dbReference>
<dbReference type="AlphaFoldDB" id="A0A3Q9KEM5"/>
<evidence type="ECO:0000256" key="1">
    <source>
        <dbReference type="SAM" id="MobiDB-lite"/>
    </source>
</evidence>
<feature type="region of interest" description="Disordered" evidence="1">
    <location>
        <begin position="133"/>
        <end position="164"/>
    </location>
</feature>
<feature type="region of interest" description="Disordered" evidence="1">
    <location>
        <begin position="300"/>
        <end position="338"/>
    </location>
</feature>